<keyword evidence="4 5" id="KW-0326">Glycosidase</keyword>
<dbReference type="Gene3D" id="2.80.10.50">
    <property type="match status" value="1"/>
</dbReference>
<feature type="domain" description="Alpha-L-arabinofuranosidase B arabinose-binding" evidence="6">
    <location>
        <begin position="324"/>
        <end position="459"/>
    </location>
</feature>
<keyword evidence="3 5" id="KW-0378">Hydrolase</keyword>
<dbReference type="SUPFAM" id="SSF110221">
    <property type="entry name" value="AbfB domain"/>
    <property type="match status" value="1"/>
</dbReference>
<dbReference type="InterPro" id="IPR006710">
    <property type="entry name" value="Glyco_hydro_43"/>
</dbReference>
<protein>
    <recommendedName>
        <fullName evidence="6">Alpha-L-arabinofuranosidase B arabinose-binding domain-containing protein</fullName>
    </recommendedName>
</protein>
<dbReference type="Pfam" id="PF04616">
    <property type="entry name" value="Glyco_hydro_43"/>
    <property type="match status" value="1"/>
</dbReference>
<dbReference type="CDD" id="cd23399">
    <property type="entry name" value="beta-trefoil_ABD_ABFB"/>
    <property type="match status" value="1"/>
</dbReference>
<gene>
    <name evidence="7" type="ORF">GCM10022226_57710</name>
</gene>
<evidence type="ECO:0000256" key="5">
    <source>
        <dbReference type="RuleBase" id="RU361187"/>
    </source>
</evidence>
<evidence type="ECO:0000256" key="4">
    <source>
        <dbReference type="ARBA" id="ARBA00023295"/>
    </source>
</evidence>
<dbReference type="CDD" id="cd08983">
    <property type="entry name" value="GH43_Bt3655-like"/>
    <property type="match status" value="1"/>
</dbReference>
<dbReference type="EMBL" id="BAAAZR010000028">
    <property type="protein sequence ID" value="GAA3829322.1"/>
    <property type="molecule type" value="Genomic_DNA"/>
</dbReference>
<evidence type="ECO:0000313" key="7">
    <source>
        <dbReference type="EMBL" id="GAA3829322.1"/>
    </source>
</evidence>
<name>A0ABP7IX33_9ACTN</name>
<dbReference type="Pfam" id="PF05270">
    <property type="entry name" value="AbfB"/>
    <property type="match status" value="1"/>
</dbReference>
<dbReference type="PANTHER" id="PTHR43301:SF3">
    <property type="entry name" value="ARABINAN ENDO-1,5-ALPHA-L-ARABINOSIDASE A-RELATED"/>
    <property type="match status" value="1"/>
</dbReference>
<dbReference type="SUPFAM" id="SSF75005">
    <property type="entry name" value="Arabinanase/levansucrase/invertase"/>
    <property type="match status" value="1"/>
</dbReference>
<comment type="caution">
    <text evidence="7">The sequence shown here is derived from an EMBL/GenBank/DDBJ whole genome shotgun (WGS) entry which is preliminary data.</text>
</comment>
<keyword evidence="8" id="KW-1185">Reference proteome</keyword>
<comment type="similarity">
    <text evidence="2 5">Belongs to the glycosyl hydrolase 43 family.</text>
</comment>
<sequence>MRTRQSIPMRTTSAVLARAAARRALAGLTALLTAVAVIVLHPVAAHAAGPVPHYLMTAFTNSSESNMYVYDSANATNYNLVRANAYTPPSGLIRDPSVMRHTDGHYYLVYTTNWTGNTIGFARSADSVSWTFLRNVAVGLNGATGSTWAPEWFRDSDGSVHVIFSASTTGTAGQFRPYRVTATNSALSAWTAPVALGIPANHIDSFVVKVGSTYHNFLKNETTKYIEHATATSLNGPWQFTGVGNWAGWGSGLEGPALTRLADGRWRIYFDNYTGGRYYYADSLDLSSFGAKTELPGLSGVARHFTVLREDVGDATAIPTGNRSLRSANVPDRYLRHRDYLAYIDPLGASSPLADRQDATFTVVAGLAQAGCHSFRATNLPGYYLRHYNMRLTLQQDNGSAIFKSDATFCGRAGLAGGGTISLESYNLPGRYLRHYNYEMRLDLRESTSGFASDASFTVTSPLA</sequence>
<dbReference type="PANTHER" id="PTHR43301">
    <property type="entry name" value="ARABINAN ENDO-1,5-ALPHA-L-ARABINOSIDASE"/>
    <property type="match status" value="1"/>
</dbReference>
<dbReference type="RefSeq" id="WP_344947022.1">
    <property type="nucleotide sequence ID" value="NZ_BAAAZR010000028.1"/>
</dbReference>
<organism evidence="7 8">
    <name type="scientific">Sphaerisporangium flaviroseum</name>
    <dbReference type="NCBI Taxonomy" id="509199"/>
    <lineage>
        <taxon>Bacteria</taxon>
        <taxon>Bacillati</taxon>
        <taxon>Actinomycetota</taxon>
        <taxon>Actinomycetes</taxon>
        <taxon>Streptosporangiales</taxon>
        <taxon>Streptosporangiaceae</taxon>
        <taxon>Sphaerisporangium</taxon>
    </lineage>
</organism>
<dbReference type="InterPro" id="IPR036195">
    <property type="entry name" value="AbfB_ABD_sf"/>
</dbReference>
<evidence type="ECO:0000313" key="8">
    <source>
        <dbReference type="Proteomes" id="UP001500888"/>
    </source>
</evidence>
<reference evidence="8" key="1">
    <citation type="journal article" date="2019" name="Int. J. Syst. Evol. Microbiol.">
        <title>The Global Catalogue of Microorganisms (GCM) 10K type strain sequencing project: providing services to taxonomists for standard genome sequencing and annotation.</title>
        <authorList>
            <consortium name="The Broad Institute Genomics Platform"/>
            <consortium name="The Broad Institute Genome Sequencing Center for Infectious Disease"/>
            <person name="Wu L."/>
            <person name="Ma J."/>
        </authorList>
    </citation>
    <scope>NUCLEOTIDE SEQUENCE [LARGE SCALE GENOMIC DNA]</scope>
    <source>
        <strain evidence="8">JCM 16908</strain>
    </source>
</reference>
<dbReference type="InterPro" id="IPR007934">
    <property type="entry name" value="AbfB_ABD"/>
</dbReference>
<proteinExistence type="inferred from homology"/>
<dbReference type="Proteomes" id="UP001500888">
    <property type="component" value="Unassembled WGS sequence"/>
</dbReference>
<evidence type="ECO:0000256" key="3">
    <source>
        <dbReference type="ARBA" id="ARBA00022801"/>
    </source>
</evidence>
<dbReference type="InterPro" id="IPR023296">
    <property type="entry name" value="Glyco_hydro_beta-prop_sf"/>
</dbReference>
<evidence type="ECO:0000256" key="1">
    <source>
        <dbReference type="ARBA" id="ARBA00004834"/>
    </source>
</evidence>
<evidence type="ECO:0000259" key="6">
    <source>
        <dbReference type="Pfam" id="PF05270"/>
    </source>
</evidence>
<comment type="pathway">
    <text evidence="1">Glycan metabolism; L-arabinan degradation.</text>
</comment>
<evidence type="ECO:0000256" key="2">
    <source>
        <dbReference type="ARBA" id="ARBA00009865"/>
    </source>
</evidence>
<dbReference type="Gene3D" id="2.115.10.20">
    <property type="entry name" value="Glycosyl hydrolase domain, family 43"/>
    <property type="match status" value="1"/>
</dbReference>
<dbReference type="InterPro" id="IPR050727">
    <property type="entry name" value="GH43_arabinanases"/>
</dbReference>
<accession>A0ABP7IX33</accession>